<dbReference type="Proteomes" id="UP001165120">
    <property type="component" value="Unassembled WGS sequence"/>
</dbReference>
<dbReference type="AlphaFoldDB" id="A0A9W6SW52"/>
<comment type="caution">
    <text evidence="2">The sequence shown here is derived from an EMBL/GenBank/DDBJ whole genome shotgun (WGS) entry which is preliminary data.</text>
</comment>
<keyword evidence="3" id="KW-1185">Reference proteome</keyword>
<feature type="region of interest" description="Disordered" evidence="1">
    <location>
        <begin position="1"/>
        <end position="47"/>
    </location>
</feature>
<reference evidence="2" key="1">
    <citation type="submission" date="2023-04" db="EMBL/GenBank/DDBJ databases">
        <title>Candida boidinii NBRC 10035.</title>
        <authorList>
            <person name="Ichikawa N."/>
            <person name="Sato H."/>
            <person name="Tonouchi N."/>
        </authorList>
    </citation>
    <scope>NUCLEOTIDE SEQUENCE</scope>
    <source>
        <strain evidence="2">NBRC 10035</strain>
    </source>
</reference>
<protein>
    <submittedName>
        <fullName evidence="2">Unnamed protein product</fullName>
    </submittedName>
</protein>
<proteinExistence type="predicted"/>
<evidence type="ECO:0000313" key="3">
    <source>
        <dbReference type="Proteomes" id="UP001165120"/>
    </source>
</evidence>
<accession>A0A9W6SW52</accession>
<sequence length="131" mass="15054">MSARDYFDSNINKNKVYSPPSQPAQKNYYDLNYNNSDTNSHNSPQNKGLNSFIIDGFIGYQIKKNDKKYNLNQYSKNKKKKSRKSSLSNVITGAFTSVVSSKKHKHENEDNEGSDYDYGSRDPYDSVFGKR</sequence>
<organism evidence="2 3">
    <name type="scientific">Candida boidinii</name>
    <name type="common">Yeast</name>
    <dbReference type="NCBI Taxonomy" id="5477"/>
    <lineage>
        <taxon>Eukaryota</taxon>
        <taxon>Fungi</taxon>
        <taxon>Dikarya</taxon>
        <taxon>Ascomycota</taxon>
        <taxon>Saccharomycotina</taxon>
        <taxon>Pichiomycetes</taxon>
        <taxon>Pichiales</taxon>
        <taxon>Pichiaceae</taxon>
        <taxon>Ogataea</taxon>
        <taxon>Ogataea/Candida clade</taxon>
    </lineage>
</organism>
<dbReference type="EMBL" id="BSXN01000369">
    <property type="protein sequence ID" value="GME68272.1"/>
    <property type="molecule type" value="Genomic_DNA"/>
</dbReference>
<feature type="compositionally biased region" description="Polar residues" evidence="1">
    <location>
        <begin position="32"/>
        <end position="47"/>
    </location>
</feature>
<evidence type="ECO:0000313" key="2">
    <source>
        <dbReference type="EMBL" id="GME68272.1"/>
    </source>
</evidence>
<evidence type="ECO:0000256" key="1">
    <source>
        <dbReference type="SAM" id="MobiDB-lite"/>
    </source>
</evidence>
<name>A0A9W6SW52_CANBO</name>
<feature type="region of interest" description="Disordered" evidence="1">
    <location>
        <begin position="98"/>
        <end position="131"/>
    </location>
</feature>
<gene>
    <name evidence="2" type="ORF">Cboi02_000153000</name>
</gene>